<dbReference type="Pfam" id="PF00078">
    <property type="entry name" value="RVT_1"/>
    <property type="match status" value="1"/>
</dbReference>
<protein>
    <recommendedName>
        <fullName evidence="2">Reverse transcriptase domain-containing protein</fullName>
    </recommendedName>
</protein>
<organism evidence="3 4">
    <name type="scientific">Gossypium hirsutum</name>
    <name type="common">Upland cotton</name>
    <name type="synonym">Gossypium mexicanum</name>
    <dbReference type="NCBI Taxonomy" id="3635"/>
    <lineage>
        <taxon>Eukaryota</taxon>
        <taxon>Viridiplantae</taxon>
        <taxon>Streptophyta</taxon>
        <taxon>Embryophyta</taxon>
        <taxon>Tracheophyta</taxon>
        <taxon>Spermatophyta</taxon>
        <taxon>Magnoliopsida</taxon>
        <taxon>eudicotyledons</taxon>
        <taxon>Gunneridae</taxon>
        <taxon>Pentapetalae</taxon>
        <taxon>rosids</taxon>
        <taxon>malvids</taxon>
        <taxon>Malvales</taxon>
        <taxon>Malvaceae</taxon>
        <taxon>Malvoideae</taxon>
        <taxon>Gossypium</taxon>
    </lineage>
</organism>
<dbReference type="Gene3D" id="3.10.10.10">
    <property type="entry name" value="HIV Type 1 Reverse Transcriptase, subunit A, domain 1"/>
    <property type="match status" value="1"/>
</dbReference>
<dbReference type="InterPro" id="IPR000477">
    <property type="entry name" value="RT_dom"/>
</dbReference>
<dbReference type="Proteomes" id="UP000818029">
    <property type="component" value="Chromosome A07"/>
</dbReference>
<dbReference type="AlphaFoldDB" id="A0A1U8MZG9"/>
<reference evidence="3" key="1">
    <citation type="journal article" date="2020" name="Nat. Genet.">
        <title>Genomic diversifications of five Gossypium allopolyploid species and their impact on cotton improvement.</title>
        <authorList>
            <person name="Chen Z.J."/>
            <person name="Sreedasyam A."/>
            <person name="Ando A."/>
            <person name="Song Q."/>
            <person name="De Santiago L.M."/>
            <person name="Hulse-Kemp A.M."/>
            <person name="Ding M."/>
            <person name="Ye W."/>
            <person name="Kirkbride R.C."/>
            <person name="Jenkins J."/>
            <person name="Plott C."/>
            <person name="Lovell J."/>
            <person name="Lin Y.M."/>
            <person name="Vaughn R."/>
            <person name="Liu B."/>
            <person name="Simpson S."/>
            <person name="Scheffler B.E."/>
            <person name="Wen L."/>
            <person name="Saski C.A."/>
            <person name="Grover C.E."/>
            <person name="Hu G."/>
            <person name="Conover J.L."/>
            <person name="Carlson J.W."/>
            <person name="Shu S."/>
            <person name="Boston L.B."/>
            <person name="Williams M."/>
            <person name="Peterson D.G."/>
            <person name="McGee K."/>
            <person name="Jones D.C."/>
            <person name="Wendel J.F."/>
            <person name="Stelly D.M."/>
            <person name="Grimwood J."/>
            <person name="Schmutz J."/>
        </authorList>
    </citation>
    <scope>NUCLEOTIDE SEQUENCE [LARGE SCALE GENOMIC DNA]</scope>
    <source>
        <strain evidence="3">cv. TM-1</strain>
    </source>
</reference>
<evidence type="ECO:0000256" key="1">
    <source>
        <dbReference type="SAM" id="MobiDB-lite"/>
    </source>
</evidence>
<evidence type="ECO:0000313" key="4">
    <source>
        <dbReference type="RefSeq" id="XP_016732237.2"/>
    </source>
</evidence>
<dbReference type="InterPro" id="IPR043502">
    <property type="entry name" value="DNA/RNA_pol_sf"/>
</dbReference>
<name>A0A1U8MZG9_GOSHI</name>
<gene>
    <name evidence="4" type="primary">LOC107943019</name>
</gene>
<dbReference type="PANTHER" id="PTHR24559">
    <property type="entry name" value="TRANSPOSON TY3-I GAG-POL POLYPROTEIN"/>
    <property type="match status" value="1"/>
</dbReference>
<accession>A0A1U8MZG9</accession>
<proteinExistence type="predicted"/>
<dbReference type="Gene3D" id="2.40.70.10">
    <property type="entry name" value="Acid Proteases"/>
    <property type="match status" value="1"/>
</dbReference>
<dbReference type="SUPFAM" id="SSF56672">
    <property type="entry name" value="DNA/RNA polymerases"/>
    <property type="match status" value="1"/>
</dbReference>
<dbReference type="GeneID" id="107943019"/>
<dbReference type="CDD" id="cd01647">
    <property type="entry name" value="RT_LTR"/>
    <property type="match status" value="1"/>
</dbReference>
<feature type="region of interest" description="Disordered" evidence="1">
    <location>
        <begin position="1"/>
        <end position="29"/>
    </location>
</feature>
<dbReference type="InterPro" id="IPR053134">
    <property type="entry name" value="RNA-dir_DNA_polymerase"/>
</dbReference>
<evidence type="ECO:0000313" key="3">
    <source>
        <dbReference type="Proteomes" id="UP000818029"/>
    </source>
</evidence>
<feature type="compositionally biased region" description="Basic and acidic residues" evidence="1">
    <location>
        <begin position="10"/>
        <end position="29"/>
    </location>
</feature>
<sequence length="603" mass="68712">MTLRSGKVLEPVHDTSCGHDTSRAHDASQDWEKLGTEAPVESVPQKSFTVPPPFSGRLVQCKKERDEMEILDTFRKEGVLEDVLVKVNELIFPEDFYIIDMEDDNLANASDILLGRPFLSTVQKKIDVRSGILTMEFDGEVVKFNVYEAMNRPSMISNVYNIDIIDPLTELHLEYHDKDELQTVLSRSLDFDAIKKLEERITIEDSVHETAPELELKPLPSHLKYAFLGEQNTLPVIISSKLSRVEEENLVRVLRDYKEVIGWTIADIKGLSPSTCMQKIQVVDNAVPKREAQRCLNSPMMEVVRKEVQKLLEAGMIYPISDSSWVSPVHVVPKKTSVTVIENSAGEMVPTRVQNGWRVCIDYRKLNSLNQKNHFPFPFIDQMLERLAGKSHYCCLDGYSGFFQILVASEDQEKTTFTCPFGTFLTDGCRLDSVTHQPLFRGEISVDKAKIKIVNSLPYPTTVREIRSFLGHAALKYLIGKKEAKPRLIRWILLLQEFDLKIKDKKGRKNLVANHLSRIPPSTDVTPLKDDFSDENLLIAQTIFPLYIDMVNYLATGKLRTKWLGPFIVTHVFPHGAVKVKSEESGKIFKVNGQRLKPFYENF</sequence>
<dbReference type="PANTHER" id="PTHR24559:SF445">
    <property type="entry name" value="RNA-DIRECTED DNA POLYMERASE HOMOLOG"/>
    <property type="match status" value="1"/>
</dbReference>
<dbReference type="PaxDb" id="3635-A0A1U8MZG9"/>
<keyword evidence="3" id="KW-1185">Reference proteome</keyword>
<reference evidence="4" key="2">
    <citation type="submission" date="2025-08" db="UniProtKB">
        <authorList>
            <consortium name="RefSeq"/>
        </authorList>
    </citation>
    <scope>IDENTIFICATION</scope>
</reference>
<dbReference type="InterPro" id="IPR021109">
    <property type="entry name" value="Peptidase_aspartic_dom_sf"/>
</dbReference>
<feature type="domain" description="Reverse transcriptase" evidence="2">
    <location>
        <begin position="354"/>
        <end position="425"/>
    </location>
</feature>
<dbReference type="RefSeq" id="XP_016732237.2">
    <property type="nucleotide sequence ID" value="XM_016876748.2"/>
</dbReference>
<evidence type="ECO:0000259" key="2">
    <source>
        <dbReference type="Pfam" id="PF00078"/>
    </source>
</evidence>
<dbReference type="KEGG" id="ghi:107943019"/>